<feature type="compositionally biased region" description="Low complexity" evidence="6">
    <location>
        <begin position="417"/>
        <end position="456"/>
    </location>
</feature>
<feature type="region of interest" description="Disordered" evidence="6">
    <location>
        <begin position="643"/>
        <end position="697"/>
    </location>
</feature>
<dbReference type="InterPro" id="IPR004089">
    <property type="entry name" value="MCPsignal_dom"/>
</dbReference>
<feature type="transmembrane region" description="Helical" evidence="7">
    <location>
        <begin position="12"/>
        <end position="33"/>
    </location>
</feature>
<dbReference type="PANTHER" id="PTHR43531:SF11">
    <property type="entry name" value="METHYL-ACCEPTING CHEMOTAXIS PROTEIN 3"/>
    <property type="match status" value="1"/>
</dbReference>
<dbReference type="PROSITE" id="PS51753">
    <property type="entry name" value="HBM"/>
    <property type="match status" value="1"/>
</dbReference>
<organism evidence="11 12">
    <name type="scientific">Solidesulfovibrio carbinolicus</name>
    <dbReference type="NCBI Taxonomy" id="296842"/>
    <lineage>
        <taxon>Bacteria</taxon>
        <taxon>Pseudomonadati</taxon>
        <taxon>Thermodesulfobacteriota</taxon>
        <taxon>Desulfovibrionia</taxon>
        <taxon>Desulfovibrionales</taxon>
        <taxon>Desulfovibrionaceae</taxon>
        <taxon>Solidesulfovibrio</taxon>
    </lineage>
</organism>
<dbReference type="InterPro" id="IPR051310">
    <property type="entry name" value="MCP_chemotaxis"/>
</dbReference>
<keyword evidence="12" id="KW-1185">Reference proteome</keyword>
<feature type="compositionally biased region" description="Low complexity" evidence="6">
    <location>
        <begin position="655"/>
        <end position="675"/>
    </location>
</feature>
<comment type="subcellular location">
    <subcellularLocation>
        <location evidence="1">Membrane</location>
    </subcellularLocation>
</comment>
<evidence type="ECO:0000259" key="8">
    <source>
        <dbReference type="PROSITE" id="PS50111"/>
    </source>
</evidence>
<sequence length="697" mass="74529">MFNNRGLAFKLGSGFGLLICLTLIVSGIGYNGLGDLMSRVDKMDAVTSISDNVLNARMDMLYFMQSKDNARLEAFRKHLGLAKDKAQTLRRSLNDPRNVELMDNLVAAATAYESGLSRYLEGEKTRDETFKTVVDAANSLQKTTEELLGRQEEQQKKNADSSAENTARMTSLRLRIENIEQQFLRARIEVLYYLWRGDRTRMDTARTLLDKLIAATRDASQLMSDAGDRSLLAEITAKADVYKTRMDGFLQAADAQAAVVKDMAAAADKAGQLADQAVEAQKTAMAEEARTANLLSLGASAAAVLLGVIFAVFITRAILRGVRGAITVADAVAHGDLNVAVTIDSHDEIGALLVSMQRMIEAERMAAGVAASLAEGDLSVAVTPRSDKDVLLRGMQEMIERLRDVVSEVQSGAENVASGSEEMSASAESLSQGATEQASAVEESSSAMEEMTSSISQNADNARQTEAIAVKAAGDARESGQAVAQAVGAMKDIAGKISIIEEIARQTDLLALNAAVEAARAGEHGRGFAVVAAEVRKLAERSQTAASEITRLSRSSTSVAERAGELLGKLVPDIQRTADLVQEINAASQEQSTGSSQVNKALQQLDQVIQQNASASEELASTSEELSAQAEQLQASISYFRLDGSQRPTSPPPGAKAVPRAAARPPRRLPTAPVPGKNKATALSIDMEGDDEQFERF</sequence>
<feature type="coiled-coil region" evidence="5">
    <location>
        <begin position="598"/>
        <end position="636"/>
    </location>
</feature>
<dbReference type="Gene3D" id="6.10.340.10">
    <property type="match status" value="1"/>
</dbReference>
<keyword evidence="7" id="KW-0472">Membrane</keyword>
<dbReference type="GO" id="GO:0005886">
    <property type="term" value="C:plasma membrane"/>
    <property type="evidence" value="ECO:0007669"/>
    <property type="project" value="TreeGrafter"/>
</dbReference>
<feature type="transmembrane region" description="Helical" evidence="7">
    <location>
        <begin position="294"/>
        <end position="314"/>
    </location>
</feature>
<dbReference type="CDD" id="cd06225">
    <property type="entry name" value="HAMP"/>
    <property type="match status" value="1"/>
</dbReference>
<reference evidence="11 12" key="1">
    <citation type="submission" date="2018-02" db="EMBL/GenBank/DDBJ databases">
        <title>Genome sequence of Desulfovibrio carbinolicus DSM 3852.</title>
        <authorList>
            <person name="Wilbanks E."/>
            <person name="Skennerton C.T."/>
            <person name="Orphan V.J."/>
        </authorList>
    </citation>
    <scope>NUCLEOTIDE SEQUENCE [LARGE SCALE GENOMIC DNA]</scope>
    <source>
        <strain evidence="11 12">DSM 3852</strain>
    </source>
</reference>
<dbReference type="Proteomes" id="UP000293296">
    <property type="component" value="Chromosome"/>
</dbReference>
<evidence type="ECO:0000256" key="3">
    <source>
        <dbReference type="ARBA" id="ARBA00029447"/>
    </source>
</evidence>
<feature type="compositionally biased region" description="Basic and acidic residues" evidence="6">
    <location>
        <begin position="146"/>
        <end position="159"/>
    </location>
</feature>
<dbReference type="GO" id="GO:0007165">
    <property type="term" value="P:signal transduction"/>
    <property type="evidence" value="ECO:0007669"/>
    <property type="project" value="UniProtKB-KW"/>
</dbReference>
<dbReference type="PROSITE" id="PS50111">
    <property type="entry name" value="CHEMOTAXIS_TRANSDUC_2"/>
    <property type="match status" value="1"/>
</dbReference>
<dbReference type="InterPro" id="IPR032255">
    <property type="entry name" value="HBM"/>
</dbReference>
<evidence type="ECO:0000256" key="4">
    <source>
        <dbReference type="PROSITE-ProRule" id="PRU00284"/>
    </source>
</evidence>
<protein>
    <submittedName>
        <fullName evidence="11">Methyl-accepting chemotaxis protein</fullName>
    </submittedName>
</protein>
<feature type="domain" description="HBM" evidence="10">
    <location>
        <begin position="38"/>
        <end position="289"/>
    </location>
</feature>
<feature type="domain" description="HAMP" evidence="9">
    <location>
        <begin position="316"/>
        <end position="368"/>
    </location>
</feature>
<evidence type="ECO:0000256" key="7">
    <source>
        <dbReference type="SAM" id="Phobius"/>
    </source>
</evidence>
<evidence type="ECO:0000256" key="6">
    <source>
        <dbReference type="SAM" id="MobiDB-lite"/>
    </source>
</evidence>
<dbReference type="Pfam" id="PF00015">
    <property type="entry name" value="MCPsignal"/>
    <property type="match status" value="1"/>
</dbReference>
<evidence type="ECO:0000259" key="9">
    <source>
        <dbReference type="PROSITE" id="PS50885"/>
    </source>
</evidence>
<accession>A0A4P6HJM6</accession>
<dbReference type="SMART" id="SM00283">
    <property type="entry name" value="MA"/>
    <property type="match status" value="1"/>
</dbReference>
<dbReference type="SMART" id="SM01358">
    <property type="entry name" value="HBM"/>
    <property type="match status" value="1"/>
</dbReference>
<dbReference type="Pfam" id="PF16591">
    <property type="entry name" value="HBM"/>
    <property type="match status" value="1"/>
</dbReference>
<dbReference type="GO" id="GO:0006935">
    <property type="term" value="P:chemotaxis"/>
    <property type="evidence" value="ECO:0007669"/>
    <property type="project" value="UniProtKB-KW"/>
</dbReference>
<dbReference type="SUPFAM" id="SSF58104">
    <property type="entry name" value="Methyl-accepting chemotaxis protein (MCP) signaling domain"/>
    <property type="match status" value="1"/>
</dbReference>
<dbReference type="Gene3D" id="1.20.1440.210">
    <property type="match status" value="1"/>
</dbReference>
<keyword evidence="5" id="KW-0175">Coiled coil</keyword>
<dbReference type="Pfam" id="PF00672">
    <property type="entry name" value="HAMP"/>
    <property type="match status" value="1"/>
</dbReference>
<proteinExistence type="inferred from homology"/>
<keyword evidence="4" id="KW-0807">Transducer</keyword>
<dbReference type="SMART" id="SM00304">
    <property type="entry name" value="HAMP"/>
    <property type="match status" value="1"/>
</dbReference>
<name>A0A4P6HJM6_9BACT</name>
<evidence type="ECO:0000256" key="2">
    <source>
        <dbReference type="ARBA" id="ARBA00022500"/>
    </source>
</evidence>
<evidence type="ECO:0000256" key="5">
    <source>
        <dbReference type="SAM" id="Coils"/>
    </source>
</evidence>
<dbReference type="PROSITE" id="PS50885">
    <property type="entry name" value="HAMP"/>
    <property type="match status" value="1"/>
</dbReference>
<dbReference type="KEGG" id="dcb:C3Y92_08820"/>
<feature type="domain" description="Methyl-accepting transducer" evidence="8">
    <location>
        <begin position="412"/>
        <end position="627"/>
    </location>
</feature>
<gene>
    <name evidence="11" type="ORF">C3Y92_08820</name>
</gene>
<dbReference type="GO" id="GO:0004888">
    <property type="term" value="F:transmembrane signaling receptor activity"/>
    <property type="evidence" value="ECO:0007669"/>
    <property type="project" value="InterPro"/>
</dbReference>
<dbReference type="InterPro" id="IPR003660">
    <property type="entry name" value="HAMP_dom"/>
</dbReference>
<keyword evidence="7" id="KW-1133">Transmembrane helix</keyword>
<evidence type="ECO:0000259" key="10">
    <source>
        <dbReference type="PROSITE" id="PS51753"/>
    </source>
</evidence>
<comment type="similarity">
    <text evidence="3">Belongs to the methyl-accepting chemotaxis (MCP) protein family.</text>
</comment>
<dbReference type="PANTHER" id="PTHR43531">
    <property type="entry name" value="PROTEIN ICFG"/>
    <property type="match status" value="1"/>
</dbReference>
<evidence type="ECO:0000313" key="12">
    <source>
        <dbReference type="Proteomes" id="UP000293296"/>
    </source>
</evidence>
<dbReference type="Gene3D" id="1.10.287.950">
    <property type="entry name" value="Methyl-accepting chemotaxis protein"/>
    <property type="match status" value="1"/>
</dbReference>
<dbReference type="EMBL" id="CP026538">
    <property type="protein sequence ID" value="QAZ67321.1"/>
    <property type="molecule type" value="Genomic_DNA"/>
</dbReference>
<keyword evidence="7" id="KW-0812">Transmembrane</keyword>
<dbReference type="OrthoDB" id="5415757at2"/>
<dbReference type="PRINTS" id="PR00260">
    <property type="entry name" value="CHEMTRNSDUCR"/>
</dbReference>
<keyword evidence="2" id="KW-0145">Chemotaxis</keyword>
<dbReference type="RefSeq" id="WP_129351801.1">
    <property type="nucleotide sequence ID" value="NZ_CP026538.1"/>
</dbReference>
<feature type="region of interest" description="Disordered" evidence="6">
    <location>
        <begin position="413"/>
        <end position="460"/>
    </location>
</feature>
<feature type="region of interest" description="Disordered" evidence="6">
    <location>
        <begin position="146"/>
        <end position="166"/>
    </location>
</feature>
<feature type="compositionally biased region" description="Acidic residues" evidence="6">
    <location>
        <begin position="687"/>
        <end position="697"/>
    </location>
</feature>
<evidence type="ECO:0000313" key="11">
    <source>
        <dbReference type="EMBL" id="QAZ67321.1"/>
    </source>
</evidence>
<dbReference type="AlphaFoldDB" id="A0A4P6HJM6"/>
<dbReference type="InterPro" id="IPR004090">
    <property type="entry name" value="Chemotax_Me-accpt_rcpt"/>
</dbReference>
<dbReference type="FunFam" id="1.10.287.950:FF:000001">
    <property type="entry name" value="Methyl-accepting chemotaxis sensory transducer"/>
    <property type="match status" value="1"/>
</dbReference>
<evidence type="ECO:0000256" key="1">
    <source>
        <dbReference type="ARBA" id="ARBA00004370"/>
    </source>
</evidence>